<protein>
    <submittedName>
        <fullName evidence="2">Uncharacterized protein</fullName>
    </submittedName>
</protein>
<proteinExistence type="predicted"/>
<reference evidence="2 3" key="1">
    <citation type="submission" date="2018-11" db="EMBL/GenBank/DDBJ databases">
        <title>Proposal to divide the Flavobacteriaceae and reorganize its genera based on Amino Acid Identity values calculated from whole genome sequences.</title>
        <authorList>
            <person name="Nicholson A.C."/>
            <person name="Gulvik C.A."/>
            <person name="Whitney A.M."/>
            <person name="Humrighouse B.W."/>
            <person name="Bell M."/>
            <person name="Holmes B."/>
            <person name="Steigerwalt A.G."/>
            <person name="Villarma A."/>
            <person name="Sheth M."/>
            <person name="Batra D."/>
            <person name="Pryor J."/>
            <person name="Bernardet J.-F."/>
            <person name="Hugo C."/>
            <person name="Kampfer P."/>
            <person name="Newman J."/>
            <person name="McQuiston J.R."/>
        </authorList>
    </citation>
    <scope>NUCLEOTIDE SEQUENCE [LARGE SCALE GENOMIC DNA]</scope>
    <source>
        <strain evidence="2 3">G0041</strain>
    </source>
</reference>
<dbReference type="AlphaFoldDB" id="A0AAD1DTK1"/>
<evidence type="ECO:0000313" key="2">
    <source>
        <dbReference type="EMBL" id="AZA93049.1"/>
    </source>
</evidence>
<feature type="transmembrane region" description="Helical" evidence="1">
    <location>
        <begin position="89"/>
        <end position="107"/>
    </location>
</feature>
<evidence type="ECO:0000256" key="1">
    <source>
        <dbReference type="SAM" id="Phobius"/>
    </source>
</evidence>
<keyword evidence="1" id="KW-0812">Transmembrane</keyword>
<dbReference type="Proteomes" id="UP000278288">
    <property type="component" value="Chromosome"/>
</dbReference>
<accession>A0AAD1DTK1</accession>
<feature type="transmembrane region" description="Helical" evidence="1">
    <location>
        <begin position="60"/>
        <end position="83"/>
    </location>
</feature>
<sequence>MDRWHRKFLVLQIIILLFIFIVRILFPEELRLLLIGIIFFILFEFGVLERQRQENPKAVMYEKSCLFTFSDLLSAGLFIYEFIQLSRGYLFNHYYLINPFLLIYIAIRKFYIMKNYSYEK</sequence>
<dbReference type="KEGG" id="cnk:EG343_21815"/>
<gene>
    <name evidence="2" type="ORF">EG343_21815</name>
</gene>
<name>A0AAD1DTK1_CHRNA</name>
<keyword evidence="1" id="KW-0472">Membrane</keyword>
<keyword evidence="3" id="KW-1185">Reference proteome</keyword>
<feature type="transmembrane region" description="Helical" evidence="1">
    <location>
        <begin position="7"/>
        <end position="26"/>
    </location>
</feature>
<feature type="transmembrane region" description="Helical" evidence="1">
    <location>
        <begin position="32"/>
        <end position="48"/>
    </location>
</feature>
<evidence type="ECO:0000313" key="3">
    <source>
        <dbReference type="Proteomes" id="UP000278288"/>
    </source>
</evidence>
<dbReference type="EMBL" id="CP033923">
    <property type="protein sequence ID" value="AZA93049.1"/>
    <property type="molecule type" value="Genomic_DNA"/>
</dbReference>
<organism evidence="2 3">
    <name type="scientific">Chryseobacterium nakagawai</name>
    <dbReference type="NCBI Taxonomy" id="1241982"/>
    <lineage>
        <taxon>Bacteria</taxon>
        <taxon>Pseudomonadati</taxon>
        <taxon>Bacteroidota</taxon>
        <taxon>Flavobacteriia</taxon>
        <taxon>Flavobacteriales</taxon>
        <taxon>Weeksellaceae</taxon>
        <taxon>Chryseobacterium group</taxon>
        <taxon>Chryseobacterium</taxon>
    </lineage>
</organism>
<keyword evidence="1" id="KW-1133">Transmembrane helix</keyword>